<dbReference type="OrthoDB" id="5062850at2759"/>
<keyword evidence="2" id="KW-1185">Reference proteome</keyword>
<reference evidence="1" key="2">
    <citation type="submission" date="2020-05" db="EMBL/GenBank/DDBJ databases">
        <authorList>
            <person name="Kim H.-S."/>
            <person name="Proctor R.H."/>
            <person name="Brown D.W."/>
        </authorList>
    </citation>
    <scope>NUCLEOTIDE SEQUENCE</scope>
    <source>
        <strain evidence="1">NRRL 22465</strain>
    </source>
</reference>
<evidence type="ECO:0000313" key="1">
    <source>
        <dbReference type="EMBL" id="KAF4980207.1"/>
    </source>
</evidence>
<organism evidence="1 2">
    <name type="scientific">Fusarium zealandicum</name>
    <dbReference type="NCBI Taxonomy" id="1053134"/>
    <lineage>
        <taxon>Eukaryota</taxon>
        <taxon>Fungi</taxon>
        <taxon>Dikarya</taxon>
        <taxon>Ascomycota</taxon>
        <taxon>Pezizomycotina</taxon>
        <taxon>Sordariomycetes</taxon>
        <taxon>Hypocreomycetidae</taxon>
        <taxon>Hypocreales</taxon>
        <taxon>Nectriaceae</taxon>
        <taxon>Fusarium</taxon>
        <taxon>Fusarium staphyleae species complex</taxon>
    </lineage>
</organism>
<gene>
    <name evidence="1" type="ORF">FZEAL_3718</name>
</gene>
<dbReference type="AlphaFoldDB" id="A0A8H4UN69"/>
<protein>
    <submittedName>
        <fullName evidence="1">Uncharacterized protein</fullName>
    </submittedName>
</protein>
<comment type="caution">
    <text evidence="1">The sequence shown here is derived from an EMBL/GenBank/DDBJ whole genome shotgun (WGS) entry which is preliminary data.</text>
</comment>
<accession>A0A8H4UN69</accession>
<evidence type="ECO:0000313" key="2">
    <source>
        <dbReference type="Proteomes" id="UP000635477"/>
    </source>
</evidence>
<dbReference type="Proteomes" id="UP000635477">
    <property type="component" value="Unassembled WGS sequence"/>
</dbReference>
<proteinExistence type="predicted"/>
<name>A0A8H4UN69_9HYPO</name>
<sequence length="559" mass="63593">MSSSQANLVRLPVELRQQIYREYFKADGGYVFNGESEKLTTASGHPIDLSLMYTCRFISNDTKGIPLALNNITFSTVYREDWRPLAGCFNFISIFHRLLEADLVVRLERFMTPEMYSHLALEFPSFDAQIKKVSRDREASIAESEPEETIRSGRWMGDAFGWNLNNSAEYFRGFGHIRGDASLRETWDGDICTIQGAMSCCLRLLAEKEPAEFAKLVYEALPSWVDRYPAREVLDLGFAPWAIPSPSDVKNATQRLEADSAWQRLEPWYYQASLSPNAPGPQSTRLASLKPEGTRCREKIRFSAAAIAIRFLGHLSASQRLQIRTITLHEDFPAVSTPSCHVHGLAPYFKENPRLRVERRVDLLRCIFEQTRLRGAQAAAWFLQDPASCDIGDLDGLDVEEITPVLTGWLRDTLAVTDVGIPAESFTFTLEGGDHADFCTGLFQQFVHRDIAWDKASKSCIDRSIIVHLQLPSGGLVDRCLEGAIELLKSQKHILRSDFNTGHPWDPKPLEEETNRQTTFQWYWAWLERDTIDTDLPPTRAYADLLADNYEIQTEDEYM</sequence>
<dbReference type="EMBL" id="JABEYC010000248">
    <property type="protein sequence ID" value="KAF4980207.1"/>
    <property type="molecule type" value="Genomic_DNA"/>
</dbReference>
<reference evidence="1" key="1">
    <citation type="journal article" date="2020" name="BMC Genomics">
        <title>Correction to: Identification and distribution of gene clusters required for synthesis of sphingolipid metabolism inhibitors in diverse species of the filamentous fungus Fusarium.</title>
        <authorList>
            <person name="Kim H.S."/>
            <person name="Lohmar J.M."/>
            <person name="Busman M."/>
            <person name="Brown D.W."/>
            <person name="Naumann T.A."/>
            <person name="Divon H.H."/>
            <person name="Lysoe E."/>
            <person name="Uhlig S."/>
            <person name="Proctor R.H."/>
        </authorList>
    </citation>
    <scope>NUCLEOTIDE SEQUENCE</scope>
    <source>
        <strain evidence="1">NRRL 22465</strain>
    </source>
</reference>